<dbReference type="PANTHER" id="PTHR10953:SF102">
    <property type="entry name" value="ADENYLYLTRANSFERASE AND SULFURTRANSFERASE MOCS3"/>
    <property type="match status" value="1"/>
</dbReference>
<keyword evidence="3" id="KW-1185">Reference proteome</keyword>
<dbReference type="GO" id="GO:0008641">
    <property type="term" value="F:ubiquitin-like modifier activating enzyme activity"/>
    <property type="evidence" value="ECO:0007669"/>
    <property type="project" value="InterPro"/>
</dbReference>
<dbReference type="PANTHER" id="PTHR10953">
    <property type="entry name" value="UBIQUITIN-ACTIVATING ENZYME E1"/>
    <property type="match status" value="1"/>
</dbReference>
<dbReference type="EMBL" id="CP063458">
    <property type="protein sequence ID" value="QOV89449.1"/>
    <property type="molecule type" value="Genomic_DNA"/>
</dbReference>
<evidence type="ECO:0000313" key="2">
    <source>
        <dbReference type="EMBL" id="QOV89449.1"/>
    </source>
</evidence>
<dbReference type="GO" id="GO:0004792">
    <property type="term" value="F:thiosulfate-cyanide sulfurtransferase activity"/>
    <property type="evidence" value="ECO:0007669"/>
    <property type="project" value="TreeGrafter"/>
</dbReference>
<sequence>MSRYHRQSLLPQIGAPGQRRLAAARVLLVGCGALGTTIAEQLVRAGVGFLSIVDRDLVEITNLQRQVLFDEADIGSPKAVAAASRLARVNSEVTIEPIVADVHTGNIEELIGASGGNGAGWHGQAYSLAHAEHPAASTMGKGVPLPVPPDSSQSPSVDLLLDGTDNVETRYLINDVAIKHNIPWVYGACVGVEGRVMPVLPGQTACLRCVFPEPPSPGELATCDTAGVLGAAAAIVAAMQATVAIQILVGATPPNQLVRVDLWRGRYGATSLDDARRHDCPTCGQRRFDFLDAPAGNGSSTSLCGRNAVQVRPAVAGRMDLVMLEHRLTAIGRVQRTAHLLKCDLGSEPGVSLTVFPDGRAIVHGVNDPARARAVYAKWVGA</sequence>
<dbReference type="CDD" id="cd00757">
    <property type="entry name" value="ThiF_MoeB_HesA_family"/>
    <property type="match status" value="1"/>
</dbReference>
<evidence type="ECO:0000313" key="3">
    <source>
        <dbReference type="Proteomes" id="UP000593765"/>
    </source>
</evidence>
<dbReference type="SUPFAM" id="SSF69572">
    <property type="entry name" value="Activating enzymes of the ubiquitin-like proteins"/>
    <property type="match status" value="1"/>
</dbReference>
<dbReference type="Proteomes" id="UP000593765">
    <property type="component" value="Chromosome"/>
</dbReference>
<dbReference type="GO" id="GO:0016779">
    <property type="term" value="F:nucleotidyltransferase activity"/>
    <property type="evidence" value="ECO:0007669"/>
    <property type="project" value="UniProtKB-KW"/>
</dbReference>
<keyword evidence="2" id="KW-0808">Transferase</keyword>
<protein>
    <submittedName>
        <fullName evidence="2">ThiF family adenylyltransferase</fullName>
    </submittedName>
</protein>
<dbReference type="RefSeq" id="WP_206292490.1">
    <property type="nucleotide sequence ID" value="NZ_CP063458.1"/>
</dbReference>
<name>A0A7M2WVN6_9BACT</name>
<gene>
    <name evidence="2" type="ORF">IPV69_25170</name>
</gene>
<proteinExistence type="predicted"/>
<organism evidence="2 3">
    <name type="scientific">Humisphaera borealis</name>
    <dbReference type="NCBI Taxonomy" id="2807512"/>
    <lineage>
        <taxon>Bacteria</taxon>
        <taxon>Pseudomonadati</taxon>
        <taxon>Planctomycetota</taxon>
        <taxon>Phycisphaerae</taxon>
        <taxon>Tepidisphaerales</taxon>
        <taxon>Tepidisphaeraceae</taxon>
        <taxon>Humisphaera</taxon>
    </lineage>
</organism>
<dbReference type="InterPro" id="IPR035985">
    <property type="entry name" value="Ubiquitin-activating_enz"/>
</dbReference>
<reference evidence="2 3" key="1">
    <citation type="submission" date="2020-10" db="EMBL/GenBank/DDBJ databases">
        <title>Wide distribution of Phycisphaera-like planctomycetes from WD2101 soil group in peatlands and genome analysis of the first cultivated representative.</title>
        <authorList>
            <person name="Dedysh S.N."/>
            <person name="Beletsky A.V."/>
            <person name="Ivanova A."/>
            <person name="Kulichevskaya I.S."/>
            <person name="Suzina N.E."/>
            <person name="Philippov D.A."/>
            <person name="Rakitin A.L."/>
            <person name="Mardanov A.V."/>
            <person name="Ravin N.V."/>
        </authorList>
    </citation>
    <scope>NUCLEOTIDE SEQUENCE [LARGE SCALE GENOMIC DNA]</scope>
    <source>
        <strain evidence="2 3">M1803</strain>
    </source>
</reference>
<feature type="domain" description="THIF-type NAD/FAD binding fold" evidence="1">
    <location>
        <begin position="4"/>
        <end position="112"/>
    </location>
</feature>
<evidence type="ECO:0000259" key="1">
    <source>
        <dbReference type="Pfam" id="PF00899"/>
    </source>
</evidence>
<dbReference type="KEGG" id="hbs:IPV69_25170"/>
<dbReference type="Pfam" id="PF00899">
    <property type="entry name" value="ThiF"/>
    <property type="match status" value="2"/>
</dbReference>
<dbReference type="InterPro" id="IPR045886">
    <property type="entry name" value="ThiF/MoeB/HesA"/>
</dbReference>
<dbReference type="GO" id="GO:0008146">
    <property type="term" value="F:sulfotransferase activity"/>
    <property type="evidence" value="ECO:0007669"/>
    <property type="project" value="TreeGrafter"/>
</dbReference>
<feature type="domain" description="THIF-type NAD/FAD binding fold" evidence="1">
    <location>
        <begin position="156"/>
        <end position="281"/>
    </location>
</feature>
<keyword evidence="2" id="KW-0548">Nucleotidyltransferase</keyword>
<dbReference type="Gene3D" id="3.40.50.720">
    <property type="entry name" value="NAD(P)-binding Rossmann-like Domain"/>
    <property type="match status" value="1"/>
</dbReference>
<dbReference type="AlphaFoldDB" id="A0A7M2WVN6"/>
<dbReference type="GO" id="GO:0005829">
    <property type="term" value="C:cytosol"/>
    <property type="evidence" value="ECO:0007669"/>
    <property type="project" value="TreeGrafter"/>
</dbReference>
<accession>A0A7M2WVN6</accession>
<dbReference type="InterPro" id="IPR000594">
    <property type="entry name" value="ThiF_NAD_FAD-bd"/>
</dbReference>